<comment type="caution">
    <text evidence="5">The sequence shown here is derived from an EMBL/GenBank/DDBJ whole genome shotgun (WGS) entry which is preliminary data.</text>
</comment>
<dbReference type="AlphaFoldDB" id="Q5CTQ2"/>
<feature type="non-terminal residue" evidence="5">
    <location>
        <position position="1"/>
    </location>
</feature>
<keyword evidence="6" id="KW-1185">Reference proteome</keyword>
<feature type="region of interest" description="Disordered" evidence="3">
    <location>
        <begin position="1"/>
        <end position="27"/>
    </location>
</feature>
<dbReference type="FunCoup" id="Q5CTQ2">
    <property type="interactions" value="136"/>
</dbReference>
<dbReference type="InterPro" id="IPR036910">
    <property type="entry name" value="HMG_box_dom_sf"/>
</dbReference>
<dbReference type="InterPro" id="IPR050342">
    <property type="entry name" value="HMGB"/>
</dbReference>
<keyword evidence="2" id="KW-0539">Nucleus</keyword>
<evidence type="ECO:0000256" key="1">
    <source>
        <dbReference type="ARBA" id="ARBA00023125"/>
    </source>
</evidence>
<evidence type="ECO:0000256" key="2">
    <source>
        <dbReference type="PROSITE-ProRule" id="PRU00267"/>
    </source>
</evidence>
<keyword evidence="1 2" id="KW-0238">DNA-binding</keyword>
<name>Q5CTQ2_CRYPI</name>
<dbReference type="GeneID" id="3373674"/>
<dbReference type="RefSeq" id="XP_626417.1">
    <property type="nucleotide sequence ID" value="XM_626417.1"/>
</dbReference>
<protein>
    <submittedName>
        <fullName evidence="5">High mobility group small protein</fullName>
    </submittedName>
</protein>
<dbReference type="GO" id="GO:0005634">
    <property type="term" value="C:nucleus"/>
    <property type="evidence" value="ECO:0007669"/>
    <property type="project" value="UniProtKB-UniRule"/>
</dbReference>
<dbReference type="OMA" id="MKNMGGK"/>
<organism evidence="5 6">
    <name type="scientific">Cryptosporidium parvum (strain Iowa II)</name>
    <dbReference type="NCBI Taxonomy" id="353152"/>
    <lineage>
        <taxon>Eukaryota</taxon>
        <taxon>Sar</taxon>
        <taxon>Alveolata</taxon>
        <taxon>Apicomplexa</taxon>
        <taxon>Conoidasida</taxon>
        <taxon>Coccidia</taxon>
        <taxon>Eucoccidiorida</taxon>
        <taxon>Eimeriorina</taxon>
        <taxon>Cryptosporidiidae</taxon>
        <taxon>Cryptosporidium</taxon>
    </lineage>
</organism>
<dbReference type="Gene3D" id="1.10.30.10">
    <property type="entry name" value="High mobility group box domain"/>
    <property type="match status" value="1"/>
</dbReference>
<dbReference type="SMART" id="SM00398">
    <property type="entry name" value="HMG"/>
    <property type="match status" value="1"/>
</dbReference>
<dbReference type="EMBL" id="AAEE01000005">
    <property type="protein sequence ID" value="EAK88912.1"/>
    <property type="molecule type" value="Genomic_DNA"/>
</dbReference>
<sequence length="98" mass="11138">KLKMTQNIKTKKATKVSKKEAKKNKPKRAMTAFMYFASSRRAEITAANPSLRSQVAEVAKILGEEWRGMSESDKAPFQKQADADKKRYEREKAQMAGQ</sequence>
<reference evidence="5 6" key="1">
    <citation type="journal article" date="2004" name="Science">
        <title>Complete genome sequence of the apicomplexan, Cryptosporidium parvum.</title>
        <authorList>
            <person name="Abrahamsen M.S."/>
            <person name="Templeton T.J."/>
            <person name="Enomoto S."/>
            <person name="Abrahante J.E."/>
            <person name="Zhu G."/>
            <person name="Lancto C.A."/>
            <person name="Deng M."/>
            <person name="Liu C."/>
            <person name="Widmer G."/>
            <person name="Tzipori S."/>
            <person name="Buck G.A."/>
            <person name="Xu P."/>
            <person name="Bankier A.T."/>
            <person name="Dear P.H."/>
            <person name="Konfortov B.A."/>
            <person name="Spriggs H.F."/>
            <person name="Iyer L."/>
            <person name="Anantharaman V."/>
            <person name="Aravind L."/>
            <person name="Kapur V."/>
        </authorList>
    </citation>
    <scope>NUCLEOTIDE SEQUENCE [LARGE SCALE GENOMIC DNA]</scope>
    <source>
        <strain evidence="6">Iowa II</strain>
    </source>
</reference>
<dbReference type="PANTHER" id="PTHR48112">
    <property type="entry name" value="HIGH MOBILITY GROUP PROTEIN DSP1"/>
    <property type="match status" value="1"/>
</dbReference>
<feature type="domain" description="HMG box" evidence="4">
    <location>
        <begin position="26"/>
        <end position="96"/>
    </location>
</feature>
<dbReference type="Proteomes" id="UP000006726">
    <property type="component" value="Chromosome 2"/>
</dbReference>
<dbReference type="Pfam" id="PF00505">
    <property type="entry name" value="HMG_box"/>
    <property type="match status" value="1"/>
</dbReference>
<accession>Q5CTQ2</accession>
<dbReference type="GO" id="GO:0003677">
    <property type="term" value="F:DNA binding"/>
    <property type="evidence" value="ECO:0007669"/>
    <property type="project" value="UniProtKB-UniRule"/>
</dbReference>
<dbReference type="InParanoid" id="Q5CTQ2"/>
<dbReference type="STRING" id="353152.Q5CTQ2"/>
<dbReference type="PANTHER" id="PTHR48112:SF22">
    <property type="entry name" value="MITOCHONDRIAL TRANSCRIPTION FACTOR A, ISOFORM B"/>
    <property type="match status" value="1"/>
</dbReference>
<evidence type="ECO:0000256" key="3">
    <source>
        <dbReference type="SAM" id="MobiDB-lite"/>
    </source>
</evidence>
<dbReference type="InterPro" id="IPR009071">
    <property type="entry name" value="HMG_box_dom"/>
</dbReference>
<feature type="region of interest" description="Disordered" evidence="3">
    <location>
        <begin position="68"/>
        <end position="98"/>
    </location>
</feature>
<dbReference type="PROSITE" id="PS50118">
    <property type="entry name" value="HMG_BOX_2"/>
    <property type="match status" value="1"/>
</dbReference>
<dbReference type="SUPFAM" id="SSF47095">
    <property type="entry name" value="HMG-box"/>
    <property type="match status" value="1"/>
</dbReference>
<evidence type="ECO:0000313" key="5">
    <source>
        <dbReference type="EMBL" id="EAK88912.1"/>
    </source>
</evidence>
<gene>
    <name evidence="5" type="ORF">cgd2_2120</name>
</gene>
<proteinExistence type="predicted"/>
<dbReference type="KEGG" id="cpv:cgd2_2120"/>
<evidence type="ECO:0000313" key="6">
    <source>
        <dbReference type="Proteomes" id="UP000006726"/>
    </source>
</evidence>
<evidence type="ECO:0000259" key="4">
    <source>
        <dbReference type="PROSITE" id="PS50118"/>
    </source>
</evidence>
<dbReference type="OrthoDB" id="1919336at2759"/>
<feature type="DNA-binding region" description="HMG box" evidence="2">
    <location>
        <begin position="26"/>
        <end position="96"/>
    </location>
</feature>